<dbReference type="Pfam" id="PF05170">
    <property type="entry name" value="AsmA"/>
    <property type="match status" value="1"/>
</dbReference>
<evidence type="ECO:0000313" key="4">
    <source>
        <dbReference type="EMBL" id="AEG31152.1"/>
    </source>
</evidence>
<dbReference type="GO" id="GO:0005886">
    <property type="term" value="C:plasma membrane"/>
    <property type="evidence" value="ECO:0007669"/>
    <property type="project" value="TreeGrafter"/>
</dbReference>
<dbReference type="EMBL" id="CP002776">
    <property type="protein sequence ID" value="AEG31152.1"/>
    <property type="molecule type" value="Genomic_DNA"/>
</dbReference>
<sequence length="857" mass="94648">MKWLGWIVKITLGLTLVLVIGATLFLLTFDANKYRDQMSQLVNQHTGRELSLDDISLTLYPTIGLAITDVKLSNAAGFDEPYMLSIAQMRVGVALMPLLRKELAVDTLELNGLSVYLARNAEGTTNWQDLLPETATSQADEQTEPVTATTPTDTDTITAQLQNLAIEGIRIQNAAFIWDDQATNQRIEMDNLNVTTNVIRLNQFFNLKLAGNLAVQDPQLNLTWQFSIDTRVNEQLELSVKDLSLALDLSSLELPIQSSTLRLNLPTIDLNLEQQLFSLADLTLDISAQLQQNQTIASLSGQGKVSHASFNLAEQQLKLPEFNLTLAAKGPAQSSDEQLLNSLDLNLNLTELDAKLDTLVVSIPSILLSGALDTPLLPVGKTNFDLKTQVQANLGEQTLQIDHLQLAVLDLVLKTQVDITQLQTAPIITSQVAIDSFNLRKLLNQLQVELPEMAKANTLETLALSFNSRVTLGDKAPNIAINNLKLALDSSQLTGQGELQPGDKLLARWNLSLNQLNLNDYMPPKPADVSEPEPKPEDQTEFVLELPNELLRSLDLDGQLRVGQLTFDQLNIANILVAIKAKDGVLDLSELRAELFNTQAQASAQLDVRADQPKMAIKLNSRDIPIGEVITSFVDFDRLSGTGLVQADLTTTGDRISQWQENLNGSLTLNLRDGAVKGFNLAKSVRDAQALFQGQRANADEGPLQTDFSAMDLQATIKQGIVITERLTAEAPFMRIRGEGTINLPKQELDYLVRTSIVASAVGQDGADLNNLAGLTIPVKLTGPLIRPRVSLDLASLLESRARQEVEERLRQEQERIQQQIEKQVEEQKERIGEQIQQQLEERGGEMLENLRRRLPF</sequence>
<dbReference type="InterPro" id="IPR008023">
    <property type="entry name" value="DUF748"/>
</dbReference>
<keyword evidence="2" id="KW-0472">Membrane</keyword>
<dbReference type="Pfam" id="PF05359">
    <property type="entry name" value="DUF748"/>
    <property type="match status" value="1"/>
</dbReference>
<evidence type="ECO:0000259" key="3">
    <source>
        <dbReference type="Pfam" id="PF05170"/>
    </source>
</evidence>
<keyword evidence="2" id="KW-1133">Transmembrane helix</keyword>
<evidence type="ECO:0000313" key="5">
    <source>
        <dbReference type="Proteomes" id="UP000009232"/>
    </source>
</evidence>
<organism evidence="4 5">
    <name type="scientific">Thiomicrospira cyclica (strain DSM 14477 / JCM 11371 / ALM1)</name>
    <name type="common">Thioalkalimicrobium cyclicum</name>
    <dbReference type="NCBI Taxonomy" id="717773"/>
    <lineage>
        <taxon>Bacteria</taxon>
        <taxon>Pseudomonadati</taxon>
        <taxon>Pseudomonadota</taxon>
        <taxon>Gammaproteobacteria</taxon>
        <taxon>Thiotrichales</taxon>
        <taxon>Piscirickettsiaceae</taxon>
        <taxon>Thiomicrospira</taxon>
    </lineage>
</organism>
<keyword evidence="1" id="KW-0175">Coiled coil</keyword>
<dbReference type="GO" id="GO:0090313">
    <property type="term" value="P:regulation of protein targeting to membrane"/>
    <property type="evidence" value="ECO:0007669"/>
    <property type="project" value="TreeGrafter"/>
</dbReference>
<accession>F6DAQ9</accession>
<dbReference type="PANTHER" id="PTHR30441">
    <property type="entry name" value="DUF748 DOMAIN-CONTAINING PROTEIN"/>
    <property type="match status" value="1"/>
</dbReference>
<dbReference type="KEGG" id="tcy:Thicy_0377"/>
<name>F6DAQ9_THICA</name>
<dbReference type="AlphaFoldDB" id="F6DAQ9"/>
<dbReference type="Proteomes" id="UP000009232">
    <property type="component" value="Chromosome"/>
</dbReference>
<dbReference type="PANTHER" id="PTHR30441:SF4">
    <property type="entry name" value="PROTEIN ASMA"/>
    <property type="match status" value="1"/>
</dbReference>
<proteinExistence type="predicted"/>
<protein>
    <submittedName>
        <fullName evidence="4">AsmA family protein</fullName>
    </submittedName>
</protein>
<dbReference type="eggNOG" id="COG2982">
    <property type="taxonomic scope" value="Bacteria"/>
</dbReference>
<keyword evidence="5" id="KW-1185">Reference proteome</keyword>
<dbReference type="InterPro" id="IPR007844">
    <property type="entry name" value="AsmA"/>
</dbReference>
<gene>
    <name evidence="4" type="ordered locus">Thicy_0377</name>
</gene>
<evidence type="ECO:0000256" key="2">
    <source>
        <dbReference type="SAM" id="Phobius"/>
    </source>
</evidence>
<feature type="transmembrane region" description="Helical" evidence="2">
    <location>
        <begin position="6"/>
        <end position="29"/>
    </location>
</feature>
<dbReference type="OrthoDB" id="9766390at2"/>
<dbReference type="STRING" id="717773.Thicy_0377"/>
<keyword evidence="2" id="KW-0812">Transmembrane</keyword>
<reference evidence="4 5" key="1">
    <citation type="submission" date="2011-05" db="EMBL/GenBank/DDBJ databases">
        <title>Complete sequence of Thioalkalimicrobium cyclicum ALM1.</title>
        <authorList>
            <consortium name="US DOE Joint Genome Institute"/>
            <person name="Lucas S."/>
            <person name="Han J."/>
            <person name="Lapidus A."/>
            <person name="Cheng J.-F."/>
            <person name="Goodwin L."/>
            <person name="Pitluck S."/>
            <person name="Peters L."/>
            <person name="Mikhailova N."/>
            <person name="Davenport K."/>
            <person name="Han C."/>
            <person name="Tapia R."/>
            <person name="Land M."/>
            <person name="Hauser L."/>
            <person name="Kyrpides N."/>
            <person name="Ivanova N."/>
            <person name="Pagani I."/>
            <person name="Kappler U."/>
            <person name="Woyke T."/>
        </authorList>
    </citation>
    <scope>NUCLEOTIDE SEQUENCE [LARGE SCALE GENOMIC DNA]</scope>
    <source>
        <strain evidence="5">DSM 14477 / JCM 11371 / ALM1</strain>
    </source>
</reference>
<feature type="coiled-coil region" evidence="1">
    <location>
        <begin position="803"/>
        <end position="842"/>
    </location>
</feature>
<dbReference type="RefSeq" id="WP_013834933.1">
    <property type="nucleotide sequence ID" value="NC_015581.1"/>
</dbReference>
<dbReference type="HOGENOM" id="CLU_012870_0_0_6"/>
<dbReference type="InterPro" id="IPR052894">
    <property type="entry name" value="AsmA-related"/>
</dbReference>
<evidence type="ECO:0000256" key="1">
    <source>
        <dbReference type="SAM" id="Coils"/>
    </source>
</evidence>
<feature type="domain" description="AsmA" evidence="3">
    <location>
        <begin position="394"/>
        <end position="724"/>
    </location>
</feature>